<comment type="caution">
    <text evidence="4">The sequence shown here is derived from an EMBL/GenBank/DDBJ whole genome shotgun (WGS) entry which is preliminary data.</text>
</comment>
<dbReference type="InterPro" id="IPR032675">
    <property type="entry name" value="LRR_dom_sf"/>
</dbReference>
<name>A0A3S3NDX2_9ACAR</name>
<dbReference type="SUPFAM" id="SSF81383">
    <property type="entry name" value="F-box domain"/>
    <property type="match status" value="1"/>
</dbReference>
<keyword evidence="6" id="KW-1185">Reference proteome</keyword>
<gene>
    <name evidence="5" type="ORF">B4U79_16342</name>
    <name evidence="4" type="ORF">B4U79_16829</name>
    <name evidence="3" type="ORF">B4U79_16860</name>
    <name evidence="2" type="ORF">B4U79_16865</name>
</gene>
<proteinExistence type="predicted"/>
<dbReference type="SUPFAM" id="SSF52047">
    <property type="entry name" value="RNI-like"/>
    <property type="match status" value="1"/>
</dbReference>
<dbReference type="InterPro" id="IPR001810">
    <property type="entry name" value="F-box_dom"/>
</dbReference>
<reference evidence="4 6" key="1">
    <citation type="journal article" date="2018" name="Gigascience">
        <title>Genomes of trombidid mites reveal novel predicted allergens and laterally-transferred genes associated with secondary metabolism.</title>
        <authorList>
            <person name="Dong X."/>
            <person name="Chaisiri K."/>
            <person name="Xia D."/>
            <person name="Armstrong S.D."/>
            <person name="Fang Y."/>
            <person name="Donnelly M.J."/>
            <person name="Kadowaki T."/>
            <person name="McGarry J.W."/>
            <person name="Darby A.C."/>
            <person name="Makepeace B.L."/>
        </authorList>
    </citation>
    <scope>NUCLEOTIDE SEQUENCE [LARGE SCALE GENOMIC DNA]</scope>
    <source>
        <strain evidence="4">UoL-WK</strain>
    </source>
</reference>
<dbReference type="Pfam" id="PF00646">
    <property type="entry name" value="F-box"/>
    <property type="match status" value="1"/>
</dbReference>
<reference evidence="4" key="2">
    <citation type="submission" date="2018-11" db="EMBL/GenBank/DDBJ databases">
        <title>Trombidioid mite genomics.</title>
        <authorList>
            <person name="Dong X."/>
        </authorList>
    </citation>
    <scope>NUCLEOTIDE SEQUENCE</scope>
    <source>
        <strain evidence="4">UoL-WK</strain>
    </source>
</reference>
<feature type="domain" description="F-box" evidence="1">
    <location>
        <begin position="2"/>
        <end position="48"/>
    </location>
</feature>
<evidence type="ECO:0000259" key="1">
    <source>
        <dbReference type="PROSITE" id="PS50181"/>
    </source>
</evidence>
<evidence type="ECO:0000313" key="4">
    <source>
        <dbReference type="EMBL" id="RWS00728.1"/>
    </source>
</evidence>
<dbReference type="GO" id="GO:0031146">
    <property type="term" value="P:SCF-dependent proteasomal ubiquitin-dependent protein catabolic process"/>
    <property type="evidence" value="ECO:0007669"/>
    <property type="project" value="TreeGrafter"/>
</dbReference>
<evidence type="ECO:0000313" key="5">
    <source>
        <dbReference type="EMBL" id="RWS05160.1"/>
    </source>
</evidence>
<dbReference type="PROSITE" id="PS50181">
    <property type="entry name" value="FBOX"/>
    <property type="match status" value="1"/>
</dbReference>
<dbReference type="OrthoDB" id="6522570at2759"/>
<protein>
    <recommendedName>
        <fullName evidence="1">F-box domain-containing protein</fullName>
    </recommendedName>
</protein>
<evidence type="ECO:0000313" key="6">
    <source>
        <dbReference type="Proteomes" id="UP000285301"/>
    </source>
</evidence>
<dbReference type="EMBL" id="NCKU01004983">
    <property type="protein sequence ID" value="RWS05160.1"/>
    <property type="molecule type" value="Genomic_DNA"/>
</dbReference>
<dbReference type="Proteomes" id="UP000285301">
    <property type="component" value="Unassembled WGS sequence"/>
</dbReference>
<sequence>MAPNFEDLADDVLLNIISFVAYKDIYSLSLVSNRFRTLCKQQVKYRSLLVDSTENGFKLTQRTYRRTVFDSNEAINVRYEKLLDVFITHLPNIRTLCLHEVDGITDENVHLIALYLPNLSYLWLYRLYRHLTDKGLQQLFPLCRNLQKLALHFLDINGSCFNEIPQVKYLSISSHWNLDTGSCLMLCNRLRNSLERFCLDNLHGIEILKNLLKRITNLKAVEITIHKSADFVPFLKEISSNGSIEELSLNIIAEVNGENVNSIAVFENVMSVSLAFDNRISDEDLMRIIERFPNVKELNLTLTDEGYYGSLYRDEDPENILPEYSRTIDTIKHLQCLQTLNLFFDKCNRFKTHVDRYCRSIFDSDCIQHIKFGLLDQDELNALLAYLNDTLTQHPERQLQIELYTFAKESNVVCDLSNLKLKVFRQQDKEEREMNLYSSSNNKY</sequence>
<evidence type="ECO:0000313" key="3">
    <source>
        <dbReference type="EMBL" id="RWS00505.1"/>
    </source>
</evidence>
<organism evidence="4 6">
    <name type="scientific">Dinothrombium tinctorium</name>
    <dbReference type="NCBI Taxonomy" id="1965070"/>
    <lineage>
        <taxon>Eukaryota</taxon>
        <taxon>Metazoa</taxon>
        <taxon>Ecdysozoa</taxon>
        <taxon>Arthropoda</taxon>
        <taxon>Chelicerata</taxon>
        <taxon>Arachnida</taxon>
        <taxon>Acari</taxon>
        <taxon>Acariformes</taxon>
        <taxon>Trombidiformes</taxon>
        <taxon>Prostigmata</taxon>
        <taxon>Anystina</taxon>
        <taxon>Parasitengona</taxon>
        <taxon>Trombidioidea</taxon>
        <taxon>Trombidiidae</taxon>
        <taxon>Dinothrombium</taxon>
    </lineage>
</organism>
<dbReference type="AlphaFoldDB" id="A0A3S3NDX2"/>
<accession>A0A3S3NDX2</accession>
<dbReference type="EMBL" id="NCKU01010650">
    <property type="protein sequence ID" value="RWS00728.1"/>
    <property type="molecule type" value="Genomic_DNA"/>
</dbReference>
<dbReference type="EMBL" id="NCKU01011351">
    <property type="protein sequence ID" value="RWS00475.1"/>
    <property type="molecule type" value="Genomic_DNA"/>
</dbReference>
<dbReference type="EMBL" id="NCKU01011257">
    <property type="protein sequence ID" value="RWS00505.1"/>
    <property type="molecule type" value="Genomic_DNA"/>
</dbReference>
<dbReference type="Gene3D" id="1.20.1280.50">
    <property type="match status" value="1"/>
</dbReference>
<dbReference type="Gene3D" id="3.80.10.10">
    <property type="entry name" value="Ribonuclease Inhibitor"/>
    <property type="match status" value="2"/>
</dbReference>
<dbReference type="PANTHER" id="PTHR13318:SF95">
    <property type="entry name" value="F-BOX PROTEIN YLR352W"/>
    <property type="match status" value="1"/>
</dbReference>
<dbReference type="PANTHER" id="PTHR13318">
    <property type="entry name" value="PARTNER OF PAIRED, ISOFORM B-RELATED"/>
    <property type="match status" value="1"/>
</dbReference>
<dbReference type="GO" id="GO:0019005">
    <property type="term" value="C:SCF ubiquitin ligase complex"/>
    <property type="evidence" value="ECO:0007669"/>
    <property type="project" value="TreeGrafter"/>
</dbReference>
<evidence type="ECO:0000313" key="2">
    <source>
        <dbReference type="EMBL" id="RWS00475.1"/>
    </source>
</evidence>
<dbReference type="InterPro" id="IPR036047">
    <property type="entry name" value="F-box-like_dom_sf"/>
</dbReference>